<dbReference type="OrthoDB" id="199913at2759"/>
<evidence type="ECO:0000313" key="8">
    <source>
        <dbReference type="RefSeq" id="XP_022303994.1"/>
    </source>
</evidence>
<dbReference type="GeneID" id="111111356"/>
<dbReference type="GO" id="GO:0005615">
    <property type="term" value="C:extracellular space"/>
    <property type="evidence" value="ECO:0007669"/>
    <property type="project" value="TreeGrafter"/>
</dbReference>
<keyword evidence="5" id="KW-1133">Transmembrane helix</keyword>
<evidence type="ECO:0000256" key="2">
    <source>
        <dbReference type="ARBA" id="ARBA00010701"/>
    </source>
</evidence>
<keyword evidence="7" id="KW-1185">Reference proteome</keyword>
<dbReference type="PANTHER" id="PTHR11610">
    <property type="entry name" value="LIPASE"/>
    <property type="match status" value="1"/>
</dbReference>
<evidence type="ECO:0000313" key="9">
    <source>
        <dbReference type="RefSeq" id="XP_022303995.1"/>
    </source>
</evidence>
<comment type="subcellular location">
    <subcellularLocation>
        <location evidence="1">Secreted</location>
    </subcellularLocation>
</comment>
<dbReference type="KEGG" id="cvn:111111356"/>
<gene>
    <name evidence="8 9 10" type="primary">LOC111111356</name>
</gene>
<dbReference type="AlphaFoldDB" id="A0A8B8BMC3"/>
<accession>A0A8B8BMC3</accession>
<dbReference type="Proteomes" id="UP000694844">
    <property type="component" value="Chromosome 9"/>
</dbReference>
<evidence type="ECO:0000256" key="5">
    <source>
        <dbReference type="SAM" id="Phobius"/>
    </source>
</evidence>
<dbReference type="GO" id="GO:0016042">
    <property type="term" value="P:lipid catabolic process"/>
    <property type="evidence" value="ECO:0007669"/>
    <property type="project" value="TreeGrafter"/>
</dbReference>
<evidence type="ECO:0000256" key="3">
    <source>
        <dbReference type="ARBA" id="ARBA00022525"/>
    </source>
</evidence>
<proteinExistence type="inferred from homology"/>
<dbReference type="RefSeq" id="XP_022303996.1">
    <property type="nucleotide sequence ID" value="XM_022448288.1"/>
</dbReference>
<dbReference type="SUPFAM" id="SSF53474">
    <property type="entry name" value="alpha/beta-Hydrolases"/>
    <property type="match status" value="1"/>
</dbReference>
<protein>
    <submittedName>
        <fullName evidence="8 9">Pancreatic lipase-related protein 2-like</fullName>
    </submittedName>
</protein>
<feature type="domain" description="Lipase" evidence="6">
    <location>
        <begin position="36"/>
        <end position="320"/>
    </location>
</feature>
<dbReference type="GO" id="GO:0016298">
    <property type="term" value="F:lipase activity"/>
    <property type="evidence" value="ECO:0007669"/>
    <property type="project" value="InterPro"/>
</dbReference>
<organism evidence="7 8">
    <name type="scientific">Crassostrea virginica</name>
    <name type="common">Eastern oyster</name>
    <dbReference type="NCBI Taxonomy" id="6565"/>
    <lineage>
        <taxon>Eukaryota</taxon>
        <taxon>Metazoa</taxon>
        <taxon>Spiralia</taxon>
        <taxon>Lophotrochozoa</taxon>
        <taxon>Mollusca</taxon>
        <taxon>Bivalvia</taxon>
        <taxon>Autobranchia</taxon>
        <taxon>Pteriomorphia</taxon>
        <taxon>Ostreida</taxon>
        <taxon>Ostreoidea</taxon>
        <taxon>Ostreidae</taxon>
        <taxon>Crassostrea</taxon>
    </lineage>
</organism>
<evidence type="ECO:0000313" key="10">
    <source>
        <dbReference type="RefSeq" id="XP_022303996.1"/>
    </source>
</evidence>
<keyword evidence="3" id="KW-0964">Secreted</keyword>
<dbReference type="Gene3D" id="3.40.50.1820">
    <property type="entry name" value="alpha/beta hydrolase"/>
    <property type="match status" value="1"/>
</dbReference>
<dbReference type="PRINTS" id="PR00821">
    <property type="entry name" value="TAGLIPASE"/>
</dbReference>
<evidence type="ECO:0000256" key="4">
    <source>
        <dbReference type="RuleBase" id="RU004262"/>
    </source>
</evidence>
<evidence type="ECO:0000259" key="6">
    <source>
        <dbReference type="Pfam" id="PF00151"/>
    </source>
</evidence>
<dbReference type="InterPro" id="IPR033906">
    <property type="entry name" value="Lipase_N"/>
</dbReference>
<dbReference type="InterPro" id="IPR013818">
    <property type="entry name" value="Lipase"/>
</dbReference>
<dbReference type="Pfam" id="PF00151">
    <property type="entry name" value="Lipase"/>
    <property type="match status" value="1"/>
</dbReference>
<dbReference type="RefSeq" id="XP_022303994.1">
    <property type="nucleotide sequence ID" value="XM_022448286.1"/>
</dbReference>
<dbReference type="CDD" id="cd00707">
    <property type="entry name" value="Pancreat_lipase_like"/>
    <property type="match status" value="1"/>
</dbReference>
<evidence type="ECO:0000313" key="7">
    <source>
        <dbReference type="Proteomes" id="UP000694844"/>
    </source>
</evidence>
<reference evidence="8 9" key="1">
    <citation type="submission" date="2025-04" db="UniProtKB">
        <authorList>
            <consortium name="RefSeq"/>
        </authorList>
    </citation>
    <scope>IDENTIFICATION</scope>
    <source>
        <tissue evidence="8 9">Whole sample</tissue>
    </source>
</reference>
<sequence length="353" mass="39390">MRNWTEMADPRQILNSFLFISTVFAATEGWWFVKKERCYNHIGCFSDEKPFDNLKVLGKKYLPDSPDKIKPRFHLFTRQSPSSAQELFPYLRAGISTSAFNSKRMTVVIIHGYSANSQDYRLVDMKRAFLEQFDYNVIMVDWFPGANHVHYLQAAANTRVVGAVTASLLDALRDTRGLRPADVHLVGHSLGAHICGYVGQRLKGIGRITGLDPAGPYFENTETPVRLDSSDAAFVDVIHTDGRRYFGFGIIRPVGDVDFYPNKGKHQPACRTHTLSAVKKLVTGNLESLSADIGCSHMRSILLFTESVRSSCRFKACCDSCALNCTSMGLNVDRDVHGSYHLTTNSASPFCKG</sequence>
<feature type="transmembrane region" description="Helical" evidence="5">
    <location>
        <begin position="12"/>
        <end position="33"/>
    </location>
</feature>
<dbReference type="InterPro" id="IPR029058">
    <property type="entry name" value="AB_hydrolase_fold"/>
</dbReference>
<dbReference type="RefSeq" id="XP_022303995.1">
    <property type="nucleotide sequence ID" value="XM_022448287.1"/>
</dbReference>
<keyword evidence="5" id="KW-0812">Transmembrane</keyword>
<name>A0A8B8BMC3_CRAVI</name>
<comment type="similarity">
    <text evidence="2 4">Belongs to the AB hydrolase superfamily. Lipase family.</text>
</comment>
<evidence type="ECO:0000256" key="1">
    <source>
        <dbReference type="ARBA" id="ARBA00004613"/>
    </source>
</evidence>
<dbReference type="InterPro" id="IPR000734">
    <property type="entry name" value="TAG_lipase"/>
</dbReference>
<keyword evidence="5" id="KW-0472">Membrane</keyword>